<sequence>MTTPHASPFAFLWDKPAIEPFTTLLQHSWDFLPIFDSNGLIERFTASFTWEADGFVDALRVKSETDAAALRVDHAGGKVWERDGDALDILHQLVDLPAPSTPLAPHLVIGSAPRLWTP</sequence>
<gene>
    <name evidence="1" type="ORF">SAMN05421837_11869</name>
</gene>
<dbReference type="RefSeq" id="WP_086672075.1">
    <property type="nucleotide sequence ID" value="NZ_FNUJ01000018.1"/>
</dbReference>
<name>A0A1H5RK89_9PSEU</name>
<dbReference type="AlphaFoldDB" id="A0A1H5RK89"/>
<evidence type="ECO:0000313" key="1">
    <source>
        <dbReference type="EMBL" id="SEF38118.1"/>
    </source>
</evidence>
<dbReference type="OrthoDB" id="3693098at2"/>
<keyword evidence="2" id="KW-1185">Reference proteome</keyword>
<organism evidence="1 2">
    <name type="scientific">Amycolatopsis pretoriensis</name>
    <dbReference type="NCBI Taxonomy" id="218821"/>
    <lineage>
        <taxon>Bacteria</taxon>
        <taxon>Bacillati</taxon>
        <taxon>Actinomycetota</taxon>
        <taxon>Actinomycetes</taxon>
        <taxon>Pseudonocardiales</taxon>
        <taxon>Pseudonocardiaceae</taxon>
        <taxon>Amycolatopsis</taxon>
    </lineage>
</organism>
<evidence type="ECO:0000313" key="2">
    <source>
        <dbReference type="Proteomes" id="UP000198878"/>
    </source>
</evidence>
<dbReference type="EMBL" id="FNUJ01000018">
    <property type="protein sequence ID" value="SEF38118.1"/>
    <property type="molecule type" value="Genomic_DNA"/>
</dbReference>
<proteinExistence type="predicted"/>
<dbReference type="Proteomes" id="UP000198878">
    <property type="component" value="Unassembled WGS sequence"/>
</dbReference>
<accession>A0A1H5RK89</accession>
<reference evidence="2" key="1">
    <citation type="submission" date="2016-10" db="EMBL/GenBank/DDBJ databases">
        <authorList>
            <person name="Varghese N."/>
            <person name="Submissions S."/>
        </authorList>
    </citation>
    <scope>NUCLEOTIDE SEQUENCE [LARGE SCALE GENOMIC DNA]</scope>
    <source>
        <strain evidence="2">DSM 44654</strain>
    </source>
</reference>
<protein>
    <submittedName>
        <fullName evidence="1">Uncharacterized protein</fullName>
    </submittedName>
</protein>